<feature type="transmembrane region" description="Helical" evidence="1">
    <location>
        <begin position="49"/>
        <end position="73"/>
    </location>
</feature>
<accession>T0QIV9</accession>
<dbReference type="OMA" id="MAYYRFQ"/>
<dbReference type="GeneID" id="19949511"/>
<keyword evidence="3" id="KW-1185">Reference proteome</keyword>
<dbReference type="OrthoDB" id="59124at2759"/>
<evidence type="ECO:0000313" key="2">
    <source>
        <dbReference type="EMBL" id="EQC33680.1"/>
    </source>
</evidence>
<proteinExistence type="predicted"/>
<dbReference type="Proteomes" id="UP000030762">
    <property type="component" value="Unassembled WGS sequence"/>
</dbReference>
<dbReference type="RefSeq" id="XP_008612903.1">
    <property type="nucleotide sequence ID" value="XM_008614681.1"/>
</dbReference>
<dbReference type="eggNOG" id="ENOG502S69V">
    <property type="taxonomic scope" value="Eukaryota"/>
</dbReference>
<keyword evidence="1" id="KW-1133">Transmembrane helix</keyword>
<keyword evidence="1" id="KW-0812">Transmembrane</keyword>
<organism evidence="2 3">
    <name type="scientific">Saprolegnia diclina (strain VS20)</name>
    <dbReference type="NCBI Taxonomy" id="1156394"/>
    <lineage>
        <taxon>Eukaryota</taxon>
        <taxon>Sar</taxon>
        <taxon>Stramenopiles</taxon>
        <taxon>Oomycota</taxon>
        <taxon>Saprolegniomycetes</taxon>
        <taxon>Saprolegniales</taxon>
        <taxon>Saprolegniaceae</taxon>
        <taxon>Saprolegnia</taxon>
    </lineage>
</organism>
<evidence type="ECO:0000313" key="3">
    <source>
        <dbReference type="Proteomes" id="UP000030762"/>
    </source>
</evidence>
<dbReference type="InParanoid" id="T0QIV9"/>
<keyword evidence="1" id="KW-0472">Membrane</keyword>
<dbReference type="EMBL" id="JH767158">
    <property type="protein sequence ID" value="EQC33680.1"/>
    <property type="molecule type" value="Genomic_DNA"/>
</dbReference>
<evidence type="ECO:0000256" key="1">
    <source>
        <dbReference type="SAM" id="Phobius"/>
    </source>
</evidence>
<dbReference type="VEuPathDB" id="FungiDB:SDRG_08784"/>
<gene>
    <name evidence="2" type="ORF">SDRG_08784</name>
</gene>
<protein>
    <recommendedName>
        <fullName evidence="4">Transmembrane protein</fullName>
    </recommendedName>
</protein>
<name>T0QIV9_SAPDV</name>
<reference evidence="2 3" key="1">
    <citation type="submission" date="2012-04" db="EMBL/GenBank/DDBJ databases">
        <title>The Genome Sequence of Saprolegnia declina VS20.</title>
        <authorList>
            <consortium name="The Broad Institute Genome Sequencing Platform"/>
            <person name="Russ C."/>
            <person name="Nusbaum C."/>
            <person name="Tyler B."/>
            <person name="van West P."/>
            <person name="Dieguez-Uribeondo J."/>
            <person name="de Bruijn I."/>
            <person name="Tripathy S."/>
            <person name="Jiang R."/>
            <person name="Young S.K."/>
            <person name="Zeng Q."/>
            <person name="Gargeya S."/>
            <person name="Fitzgerald M."/>
            <person name="Haas B."/>
            <person name="Abouelleil A."/>
            <person name="Alvarado L."/>
            <person name="Arachchi H.M."/>
            <person name="Berlin A."/>
            <person name="Chapman S.B."/>
            <person name="Goldberg J."/>
            <person name="Griggs A."/>
            <person name="Gujja S."/>
            <person name="Hansen M."/>
            <person name="Howarth C."/>
            <person name="Imamovic A."/>
            <person name="Larimer J."/>
            <person name="McCowen C."/>
            <person name="Montmayeur A."/>
            <person name="Murphy C."/>
            <person name="Neiman D."/>
            <person name="Pearson M."/>
            <person name="Priest M."/>
            <person name="Roberts A."/>
            <person name="Saif S."/>
            <person name="Shea T."/>
            <person name="Sisk P."/>
            <person name="Sykes S."/>
            <person name="Wortman J."/>
            <person name="Nusbaum C."/>
            <person name="Birren B."/>
        </authorList>
    </citation>
    <scope>NUCLEOTIDE SEQUENCE [LARGE SCALE GENOMIC DNA]</scope>
    <source>
        <strain evidence="2 3">VS20</strain>
    </source>
</reference>
<evidence type="ECO:0008006" key="4">
    <source>
        <dbReference type="Google" id="ProtNLM"/>
    </source>
</evidence>
<sequence length="148" mass="16557">MRHDIQGTASTTTGVVRGHATHRAVIRQNLAAYLPIVVLRRISSMARKINWAGVGLSVITGTSLAAVSIMAYFRFEFPEQFAEGSVRQSRPEAWTDEERQWGAFGSGLADAIPSAVTNVFRFENVAERIEARRAKRRQEIQDIINQKD</sequence>
<dbReference type="AlphaFoldDB" id="T0QIV9"/>